<evidence type="ECO:0008006" key="4">
    <source>
        <dbReference type="Google" id="ProtNLM"/>
    </source>
</evidence>
<evidence type="ECO:0000313" key="2">
    <source>
        <dbReference type="EMBL" id="WHS17334.1"/>
    </source>
</evidence>
<feature type="compositionally biased region" description="Low complexity" evidence="1">
    <location>
        <begin position="45"/>
        <end position="67"/>
    </location>
</feature>
<feature type="region of interest" description="Disordered" evidence="1">
    <location>
        <begin position="45"/>
        <end position="70"/>
    </location>
</feature>
<organism evidence="2 3">
    <name type="scientific">Ligilactobacillus salivarius</name>
    <dbReference type="NCBI Taxonomy" id="1624"/>
    <lineage>
        <taxon>Bacteria</taxon>
        <taxon>Bacillati</taxon>
        <taxon>Bacillota</taxon>
        <taxon>Bacilli</taxon>
        <taxon>Lactobacillales</taxon>
        <taxon>Lactobacillaceae</taxon>
        <taxon>Ligilactobacillus</taxon>
    </lineage>
</organism>
<gene>
    <name evidence="2" type="ORF">O2U02_07650</name>
</gene>
<protein>
    <recommendedName>
        <fullName evidence="4">Cell surface protein</fullName>
    </recommendedName>
</protein>
<evidence type="ECO:0000256" key="1">
    <source>
        <dbReference type="SAM" id="MobiDB-lite"/>
    </source>
</evidence>
<dbReference type="AlphaFoldDB" id="A0ABD7YU57"/>
<sequence length="601" mass="65398">MSVKKNLLLLILSLSVTILFLGNINLISADTTSSAVSTSSSVASTATSSSSTTSSASASSSSSSSTTIFSSGIKWPTTSFAPWTKGKKEDSLINPNTYGFMINKDKGQYMEEYEDSNDIHIKVPILAYKNWNKSPDTHYYIVMQNGSTFSGKEIDGSNVIRSNIETYTETALWMVDISLGNIKADKIQICIYDKNSSYGFRKVNGVDEKSGLPLKETDYPYAMNSPVIGWNDVTNHNQSLEDGIFYAGRNTTLTMDAPKLQDNKVGKFDNVIFDNAGESHFFGQGVDENSLITTYEITTDVTKLDGIVDGLASSDTNKYGLDTILTYEIPSDNLKIPLSYGGLKAISLSAEALDNASINTKDYLASSFVDKVTGDLGTGHTLTYSWFYSTSDNINDLKKVSTEFTNDTDRKADGTLGTDWMTLSAKDDFTQYLEKQALAGKKTYLMMKIYVDGQLSTLTNPILVQIQTPTLKVPDKIDFGTIPAKDIYNGGDFESLTKDNDNLSVSIPSASKNAWQVSASTEETGNNSIAKLNGQLNIFGKNLTTTPVEVASVDETGKTVNLPLNAKVTFKGYHNPLAAGTSFTEDINWNLSPKTTVSASE</sequence>
<accession>A0ABD7YU57</accession>
<evidence type="ECO:0000313" key="3">
    <source>
        <dbReference type="Proteomes" id="UP001224533"/>
    </source>
</evidence>
<reference evidence="2 3" key="1">
    <citation type="submission" date="2022-12" db="EMBL/GenBank/DDBJ databases">
        <title>Assessment of beneficial effects and identification of host adaptation-associated genes of Ligilactobacillus salivarius isolated from Meles meles.</title>
        <authorList>
            <person name="Wang Y."/>
        </authorList>
    </citation>
    <scope>NUCLEOTIDE SEQUENCE [LARGE SCALE GENOMIC DNA]</scope>
    <source>
        <strain evidence="2 3">S35</strain>
    </source>
</reference>
<proteinExistence type="predicted"/>
<dbReference type="Proteomes" id="UP001224533">
    <property type="component" value="Chromosome"/>
</dbReference>
<dbReference type="RefSeq" id="WP_283473654.1">
    <property type="nucleotide sequence ID" value="NZ_CP114501.1"/>
</dbReference>
<dbReference type="EMBL" id="CP114509">
    <property type="protein sequence ID" value="WHS17334.1"/>
    <property type="molecule type" value="Genomic_DNA"/>
</dbReference>
<name>A0ABD7YU57_9LACO</name>